<feature type="transmembrane region" description="Helical" evidence="1">
    <location>
        <begin position="100"/>
        <end position="120"/>
    </location>
</feature>
<feature type="transmembrane region" description="Helical" evidence="1">
    <location>
        <begin position="65"/>
        <end position="88"/>
    </location>
</feature>
<reference evidence="2 3" key="1">
    <citation type="submission" date="2016-10" db="EMBL/GenBank/DDBJ databases">
        <authorList>
            <person name="de Groot N.N."/>
        </authorList>
    </citation>
    <scope>NUCLEOTIDE SEQUENCE [LARGE SCALE GENOMIC DNA]</scope>
    <source>
        <strain evidence="2 3">ATCC 43154</strain>
    </source>
</reference>
<dbReference type="AlphaFoldDB" id="A0A1I4QAG8"/>
<feature type="transmembrane region" description="Helical" evidence="1">
    <location>
        <begin position="140"/>
        <end position="156"/>
    </location>
</feature>
<dbReference type="OrthoDB" id="7618855at2"/>
<keyword evidence="1" id="KW-0812">Transmembrane</keyword>
<keyword evidence="3" id="KW-1185">Reference proteome</keyword>
<dbReference type="Pfam" id="PF09933">
    <property type="entry name" value="DUF2165"/>
    <property type="match status" value="1"/>
</dbReference>
<accession>A0A1I4QAG8</accession>
<proteinExistence type="predicted"/>
<gene>
    <name evidence="2" type="ORF">SAMN02982985_03835</name>
</gene>
<organism evidence="2 3">
    <name type="scientific">Rugamonas rubra</name>
    <dbReference type="NCBI Taxonomy" id="758825"/>
    <lineage>
        <taxon>Bacteria</taxon>
        <taxon>Pseudomonadati</taxon>
        <taxon>Pseudomonadota</taxon>
        <taxon>Betaproteobacteria</taxon>
        <taxon>Burkholderiales</taxon>
        <taxon>Oxalobacteraceae</taxon>
        <taxon>Telluria group</taxon>
        <taxon>Rugamonas</taxon>
    </lineage>
</organism>
<protein>
    <submittedName>
        <fullName evidence="2">Predicted small integral membrane protein</fullName>
    </submittedName>
</protein>
<sequence>MTTRITKILLVWMVALFALLVVFNNLTDYNSNYQFVSHVLSMDTTFPGNQGMWRAITTPAFHHAAYALIILSEAVVAVLCLRGGLLLFQARGDAAQFNRAKGGAVLGLAAGVVLWFTGFITIGGEWFLMWQSHIWNGQDSAFRFVVILGVVLIFVNQEDR</sequence>
<evidence type="ECO:0000313" key="3">
    <source>
        <dbReference type="Proteomes" id="UP000199470"/>
    </source>
</evidence>
<evidence type="ECO:0000256" key="1">
    <source>
        <dbReference type="SAM" id="Phobius"/>
    </source>
</evidence>
<keyword evidence="1" id="KW-0472">Membrane</keyword>
<dbReference type="EMBL" id="FOTW01000018">
    <property type="protein sequence ID" value="SFM36685.1"/>
    <property type="molecule type" value="Genomic_DNA"/>
</dbReference>
<dbReference type="RefSeq" id="WP_093389312.1">
    <property type="nucleotide sequence ID" value="NZ_FOTW01000018.1"/>
</dbReference>
<keyword evidence="1" id="KW-1133">Transmembrane helix</keyword>
<dbReference type="InterPro" id="IPR018681">
    <property type="entry name" value="DUF2165_transmembrane"/>
</dbReference>
<evidence type="ECO:0000313" key="2">
    <source>
        <dbReference type="EMBL" id="SFM36685.1"/>
    </source>
</evidence>
<name>A0A1I4QAG8_9BURK</name>
<dbReference type="STRING" id="758825.SAMN02982985_03835"/>
<dbReference type="Proteomes" id="UP000199470">
    <property type="component" value="Unassembled WGS sequence"/>
</dbReference>